<dbReference type="AlphaFoldDB" id="A0A6C0J9J8"/>
<evidence type="ECO:0000259" key="1">
    <source>
        <dbReference type="PROSITE" id="PS50918"/>
    </source>
</evidence>
<dbReference type="GO" id="GO:0061630">
    <property type="term" value="F:ubiquitin protein ligase activity"/>
    <property type="evidence" value="ECO:0007669"/>
    <property type="project" value="InterPro"/>
</dbReference>
<dbReference type="SUPFAM" id="SSF117839">
    <property type="entry name" value="WWE domain"/>
    <property type="match status" value="1"/>
</dbReference>
<feature type="domain" description="WWE" evidence="1">
    <location>
        <begin position="80"/>
        <end position="158"/>
    </location>
</feature>
<dbReference type="GO" id="GO:0016055">
    <property type="term" value="P:Wnt signaling pathway"/>
    <property type="evidence" value="ECO:0007669"/>
    <property type="project" value="InterPro"/>
</dbReference>
<protein>
    <recommendedName>
        <fullName evidence="1">WWE domain-containing protein</fullName>
    </recommendedName>
</protein>
<dbReference type="GO" id="GO:0005634">
    <property type="term" value="C:nucleus"/>
    <property type="evidence" value="ECO:0007669"/>
    <property type="project" value="TreeGrafter"/>
</dbReference>
<accession>A0A6C0J9J8</accession>
<dbReference type="GO" id="GO:0072572">
    <property type="term" value="F:poly-ADP-D-ribose binding"/>
    <property type="evidence" value="ECO:0007669"/>
    <property type="project" value="InterPro"/>
</dbReference>
<dbReference type="InterPro" id="IPR037197">
    <property type="entry name" value="WWE_dom_sf"/>
</dbReference>
<proteinExistence type="predicted"/>
<reference evidence="2" key="1">
    <citation type="journal article" date="2020" name="Nature">
        <title>Giant virus diversity and host interactions through global metagenomics.</title>
        <authorList>
            <person name="Schulz F."/>
            <person name="Roux S."/>
            <person name="Paez-Espino D."/>
            <person name="Jungbluth S."/>
            <person name="Walsh D.A."/>
            <person name="Denef V.J."/>
            <person name="McMahon K.D."/>
            <person name="Konstantinidis K.T."/>
            <person name="Eloe-Fadrosh E.A."/>
            <person name="Kyrpides N.C."/>
            <person name="Woyke T."/>
        </authorList>
    </citation>
    <scope>NUCLEOTIDE SEQUENCE</scope>
    <source>
        <strain evidence="2">GVMAG-M-3300025860-20</strain>
    </source>
</reference>
<dbReference type="GO" id="GO:0006511">
    <property type="term" value="P:ubiquitin-dependent protein catabolic process"/>
    <property type="evidence" value="ECO:0007669"/>
    <property type="project" value="TreeGrafter"/>
</dbReference>
<dbReference type="Pfam" id="PF02825">
    <property type="entry name" value="WWE"/>
    <property type="match status" value="1"/>
</dbReference>
<dbReference type="PANTHER" id="PTHR13417:SF2">
    <property type="entry name" value="E3 UBIQUITIN-PROTEIN LIGASE RNF146"/>
    <property type="match status" value="1"/>
</dbReference>
<name>A0A6C0J9J8_9ZZZZ</name>
<dbReference type="PROSITE" id="PS50918">
    <property type="entry name" value="WWE"/>
    <property type="match status" value="1"/>
</dbReference>
<organism evidence="2">
    <name type="scientific">viral metagenome</name>
    <dbReference type="NCBI Taxonomy" id="1070528"/>
    <lineage>
        <taxon>unclassified sequences</taxon>
        <taxon>metagenomes</taxon>
        <taxon>organismal metagenomes</taxon>
    </lineage>
</organism>
<dbReference type="EMBL" id="MN740328">
    <property type="protein sequence ID" value="QHU00668.1"/>
    <property type="molecule type" value="Genomic_DNA"/>
</dbReference>
<dbReference type="InterPro" id="IPR033509">
    <property type="entry name" value="RNF146"/>
</dbReference>
<dbReference type="InterPro" id="IPR004170">
    <property type="entry name" value="WWE_dom"/>
</dbReference>
<dbReference type="GO" id="GO:0005737">
    <property type="term" value="C:cytoplasm"/>
    <property type="evidence" value="ECO:0007669"/>
    <property type="project" value="TreeGrafter"/>
</dbReference>
<dbReference type="PANTHER" id="PTHR13417">
    <property type="entry name" value="E3 UBIQUITIN-PROTEIN LIGASE RNF146"/>
    <property type="match status" value="1"/>
</dbReference>
<evidence type="ECO:0000313" key="2">
    <source>
        <dbReference type="EMBL" id="QHU00668.1"/>
    </source>
</evidence>
<sequence length="176" mass="20537">MEICYLCQTLSFLYPTGCGNDEHEACMLCIKGTTLSRSPQSNNLRSVLKTEVECPYCMTKSSKYYMVKLEQTPKKIKEHDIKIAINRLIAIFDQLWLYQGRNNGWWLFNEEVHEQLEKFSKDINNKFEWVICGQTMEYDFKHMIQRNVKNGSVRCIKQIGINDIDNHVIKGIAGSQ</sequence>
<dbReference type="Gene3D" id="3.30.720.50">
    <property type="match status" value="1"/>
</dbReference>